<proteinExistence type="predicted"/>
<dbReference type="Proteomes" id="UP000240505">
    <property type="component" value="Chromosome"/>
</dbReference>
<gene>
    <name evidence="1" type="ORF">C9I28_04760</name>
</gene>
<dbReference type="OrthoDB" id="7471151at2"/>
<protein>
    <submittedName>
        <fullName evidence="1">Uncharacterized protein</fullName>
    </submittedName>
</protein>
<dbReference type="EMBL" id="CP028324">
    <property type="protein sequence ID" value="AVR95108.1"/>
    <property type="molecule type" value="Genomic_DNA"/>
</dbReference>
<evidence type="ECO:0000313" key="1">
    <source>
        <dbReference type="EMBL" id="AVR95108.1"/>
    </source>
</evidence>
<keyword evidence="2" id="KW-1185">Reference proteome</keyword>
<organism evidence="1 2">
    <name type="scientific">Pseudoduganella armeniaca</name>
    <dbReference type="NCBI Taxonomy" id="2072590"/>
    <lineage>
        <taxon>Bacteria</taxon>
        <taxon>Pseudomonadati</taxon>
        <taxon>Pseudomonadota</taxon>
        <taxon>Betaproteobacteria</taxon>
        <taxon>Burkholderiales</taxon>
        <taxon>Oxalobacteraceae</taxon>
        <taxon>Telluria group</taxon>
        <taxon>Pseudoduganella</taxon>
    </lineage>
</organism>
<dbReference type="RefSeq" id="WP_107140459.1">
    <property type="nucleotide sequence ID" value="NZ_CP028324.1"/>
</dbReference>
<accession>A0A2R4C6E1</accession>
<name>A0A2R4C6E1_9BURK</name>
<dbReference type="KEGG" id="masz:C9I28_04760"/>
<reference evidence="1 2" key="1">
    <citation type="submission" date="2018-03" db="EMBL/GenBank/DDBJ databases">
        <title>Massilia armeniaca sp. nov., isolated from desert soil.</title>
        <authorList>
            <person name="Huang H."/>
            <person name="Ren M."/>
        </authorList>
    </citation>
    <scope>NUCLEOTIDE SEQUENCE [LARGE SCALE GENOMIC DNA]</scope>
    <source>
        <strain evidence="1 2">ZMN-3</strain>
    </source>
</reference>
<sequence>MELKKFKEGKRSLYHSFLAEKSDAIPPAPFAVLLPAYSEQEVSTAAEMTPTLLESGCIEFCCIGSSAEKLHDLIDEIIEDRDMFSIVTTFHSDVEDACDYFLLAAGGGTPSLWAFTAQHPPIAKRLMALIDDAATNV</sequence>
<dbReference type="AlphaFoldDB" id="A0A2R4C6E1"/>
<evidence type="ECO:0000313" key="2">
    <source>
        <dbReference type="Proteomes" id="UP000240505"/>
    </source>
</evidence>